<organism evidence="1 2">
    <name type="scientific">Coniosporium uncinatum</name>
    <dbReference type="NCBI Taxonomy" id="93489"/>
    <lineage>
        <taxon>Eukaryota</taxon>
        <taxon>Fungi</taxon>
        <taxon>Dikarya</taxon>
        <taxon>Ascomycota</taxon>
        <taxon>Pezizomycotina</taxon>
        <taxon>Dothideomycetes</taxon>
        <taxon>Dothideomycetes incertae sedis</taxon>
        <taxon>Coniosporium</taxon>
    </lineage>
</organism>
<proteinExistence type="predicted"/>
<accession>A0ACC3D9W6</accession>
<dbReference type="Proteomes" id="UP001186974">
    <property type="component" value="Unassembled WGS sequence"/>
</dbReference>
<keyword evidence="2" id="KW-1185">Reference proteome</keyword>
<gene>
    <name evidence="1" type="ORF">LTS18_011087</name>
</gene>
<comment type="caution">
    <text evidence="1">The sequence shown here is derived from an EMBL/GenBank/DDBJ whole genome shotgun (WGS) entry which is preliminary data.</text>
</comment>
<sequence length="238" mass="26206">MFSASTLEKEPFLEDTNRTAPPARKRPTTPHTASLWALLLVLTLITLTLLILHTTPTHPLPIPPQITPYNASLLRPTGCGTTPASASSANCTFDIMNFGYTPNECFYPSLAASALPSPPLAWWTQRNNATGSVSGPLSQTTSALQNHTGIWTEHTYHVQHCIYAFKVLHRAALERAQGKGSGLVPEGFASWGHTLHCEEVLGDRRWDRDSRVVSAQIFRLEVRCVRMGEEQVVEYGGD</sequence>
<evidence type="ECO:0000313" key="2">
    <source>
        <dbReference type="Proteomes" id="UP001186974"/>
    </source>
</evidence>
<reference evidence="1" key="1">
    <citation type="submission" date="2024-09" db="EMBL/GenBank/DDBJ databases">
        <title>Black Yeasts Isolated from many extreme environments.</title>
        <authorList>
            <person name="Coleine C."/>
            <person name="Stajich J.E."/>
            <person name="Selbmann L."/>
        </authorList>
    </citation>
    <scope>NUCLEOTIDE SEQUENCE</scope>
    <source>
        <strain evidence="1">CCFEE 5737</strain>
    </source>
</reference>
<evidence type="ECO:0000313" key="1">
    <source>
        <dbReference type="EMBL" id="KAK3063994.1"/>
    </source>
</evidence>
<name>A0ACC3D9W6_9PEZI</name>
<feature type="non-terminal residue" evidence="1">
    <location>
        <position position="1"/>
    </location>
</feature>
<protein>
    <submittedName>
        <fullName evidence="1">Uncharacterized protein</fullName>
    </submittedName>
</protein>
<dbReference type="EMBL" id="JAWDJW010006650">
    <property type="protein sequence ID" value="KAK3063994.1"/>
    <property type="molecule type" value="Genomic_DNA"/>
</dbReference>